<evidence type="ECO:0000256" key="1">
    <source>
        <dbReference type="SAM" id="SignalP"/>
    </source>
</evidence>
<organism evidence="2 3">
    <name type="scientific">Skeletonema marinoi</name>
    <dbReference type="NCBI Taxonomy" id="267567"/>
    <lineage>
        <taxon>Eukaryota</taxon>
        <taxon>Sar</taxon>
        <taxon>Stramenopiles</taxon>
        <taxon>Ochrophyta</taxon>
        <taxon>Bacillariophyta</taxon>
        <taxon>Coscinodiscophyceae</taxon>
        <taxon>Thalassiosirophycidae</taxon>
        <taxon>Thalassiosirales</taxon>
        <taxon>Skeletonemataceae</taxon>
        <taxon>Skeletonema</taxon>
        <taxon>Skeletonema marinoi-dohrnii complex</taxon>
    </lineage>
</organism>
<keyword evidence="1" id="KW-0732">Signal</keyword>
<evidence type="ECO:0000313" key="3">
    <source>
        <dbReference type="Proteomes" id="UP001224775"/>
    </source>
</evidence>
<keyword evidence="3" id="KW-1185">Reference proteome</keyword>
<protein>
    <recommendedName>
        <fullName evidence="4">Indole-3-glycerol-phosphate synthase</fullName>
    </recommendedName>
</protein>
<feature type="chain" id="PRO_5042159718" description="Indole-3-glycerol-phosphate synthase" evidence="1">
    <location>
        <begin position="33"/>
        <end position="324"/>
    </location>
</feature>
<comment type="caution">
    <text evidence="2">The sequence shown here is derived from an EMBL/GenBank/DDBJ whole genome shotgun (WGS) entry which is preliminary data.</text>
</comment>
<sequence>MMMASTNATTLRWVGFILALIGAMTSTSSCLAFVPQPVPSTHCVALSMSSTLFQPTQTSLDKLDNLKLSIKKPRGASISVEYSRLNNELSDGDLKILSMQLRRSAKAAAIWSSDVESIAKLVKEQESARGDFPGPLPVIYSGSLSDADVVKTVVDGGVTAVVADYGASLDEAVTSLLSEVGIIWKVSSLDEMKEVQQSENMGNVILLSKEVLPASIDDDASDDELAESLSNKSVVTIAQIQSMMPANAEIQLGKDLAKLGVSSLVLEQACVGDEEDVKYTSYAIEELNKKSSSSFSMTGLTGSTNGHFGVSSHGGEVKWRRHAE</sequence>
<feature type="signal peptide" evidence="1">
    <location>
        <begin position="1"/>
        <end position="32"/>
    </location>
</feature>
<gene>
    <name evidence="2" type="ORF">QTG54_004766</name>
</gene>
<reference evidence="2" key="1">
    <citation type="submission" date="2023-06" db="EMBL/GenBank/DDBJ databases">
        <title>Survivors Of The Sea: Transcriptome response of Skeletonema marinoi to long-term dormancy.</title>
        <authorList>
            <person name="Pinder M.I.M."/>
            <person name="Kourtchenko O."/>
            <person name="Robertson E.K."/>
            <person name="Larsson T."/>
            <person name="Maumus F."/>
            <person name="Osuna-Cruz C.M."/>
            <person name="Vancaester E."/>
            <person name="Stenow R."/>
            <person name="Vandepoele K."/>
            <person name="Ploug H."/>
            <person name="Bruchert V."/>
            <person name="Godhe A."/>
            <person name="Topel M."/>
        </authorList>
    </citation>
    <scope>NUCLEOTIDE SEQUENCE</scope>
    <source>
        <strain evidence="2">R05AC</strain>
    </source>
</reference>
<proteinExistence type="predicted"/>
<dbReference type="AlphaFoldDB" id="A0AAD8YDH1"/>
<dbReference type="Proteomes" id="UP001224775">
    <property type="component" value="Unassembled WGS sequence"/>
</dbReference>
<evidence type="ECO:0000313" key="2">
    <source>
        <dbReference type="EMBL" id="KAK1744233.1"/>
    </source>
</evidence>
<evidence type="ECO:0008006" key="4">
    <source>
        <dbReference type="Google" id="ProtNLM"/>
    </source>
</evidence>
<dbReference type="EMBL" id="JATAAI010000007">
    <property type="protein sequence ID" value="KAK1744233.1"/>
    <property type="molecule type" value="Genomic_DNA"/>
</dbReference>
<name>A0AAD8YDH1_9STRA</name>
<accession>A0AAD8YDH1</accession>